<dbReference type="GO" id="GO:0008270">
    <property type="term" value="F:zinc ion binding"/>
    <property type="evidence" value="ECO:0007669"/>
    <property type="project" value="UniProtKB-UniRule"/>
</dbReference>
<dbReference type="GO" id="GO:0005737">
    <property type="term" value="C:cytoplasm"/>
    <property type="evidence" value="ECO:0007669"/>
    <property type="project" value="UniProtKB-SubCell"/>
</dbReference>
<feature type="active site" description="Tele-phosphohistidine intermediate" evidence="16">
    <location>
        <position position="513"/>
    </location>
</feature>
<feature type="binding site" evidence="15">
    <location>
        <position position="805"/>
    </location>
    <ligand>
        <name>ATP</name>
        <dbReference type="ChEBI" id="CHEBI:30616"/>
    </ligand>
</feature>
<dbReference type="GO" id="GO:0002161">
    <property type="term" value="F:aminoacyl-tRNA deacylase activity"/>
    <property type="evidence" value="ECO:0007669"/>
    <property type="project" value="InterPro"/>
</dbReference>
<dbReference type="SMART" id="SM00855">
    <property type="entry name" value="PGAM"/>
    <property type="match status" value="1"/>
</dbReference>
<comment type="function">
    <text evidence="13 15">Catalyzes the attachment of isoleucine to tRNA(Ile). As IleRS can inadvertently accommodate and process structurally similar amino acids such as valine, to avoid such errors it has two additional distinct tRNA(Ile)-dependent editing activities. One activity is designated as 'pretransfer' editing and involves the hydrolysis of activated Val-AMP. The other activity is designated 'posttransfer' editing and involves deacylation of mischarged Val-tRNA(Ile).</text>
</comment>
<feature type="domain" description="Aminoacyl-tRNA synthetase class Ia" evidence="19">
    <location>
        <begin position="697"/>
        <end position="833"/>
    </location>
</feature>
<keyword evidence="9 15" id="KW-0862">Zinc</keyword>
<dbReference type="CDD" id="cd07961">
    <property type="entry name" value="Anticodon_Ia_Ile_ABEc"/>
    <property type="match status" value="1"/>
</dbReference>
<dbReference type="GO" id="GO:0004822">
    <property type="term" value="F:isoleucine-tRNA ligase activity"/>
    <property type="evidence" value="ECO:0007669"/>
    <property type="project" value="UniProtKB-UniRule"/>
</dbReference>
<evidence type="ECO:0000256" key="13">
    <source>
        <dbReference type="ARBA" id="ARBA00025217"/>
    </source>
</evidence>
<dbReference type="SUPFAM" id="SSF52374">
    <property type="entry name" value="Nucleotidylyl transferase"/>
    <property type="match status" value="1"/>
</dbReference>
<name>A0A1G2US66_9BACT</name>
<evidence type="ECO:0000313" key="21">
    <source>
        <dbReference type="EMBL" id="OHB12243.1"/>
    </source>
</evidence>
<evidence type="ECO:0000256" key="10">
    <source>
        <dbReference type="ARBA" id="ARBA00022840"/>
    </source>
</evidence>
<dbReference type="InterPro" id="IPR009008">
    <property type="entry name" value="Val/Leu/Ile-tRNA-synth_edit"/>
</dbReference>
<dbReference type="SUPFAM" id="SSF53254">
    <property type="entry name" value="Phosphoglycerate mutase-like"/>
    <property type="match status" value="1"/>
</dbReference>
<feature type="short sequence motif" description="'HIGH' region" evidence="15">
    <location>
        <begin position="54"/>
        <end position="64"/>
    </location>
</feature>
<comment type="similarity">
    <text evidence="3 15">Belongs to the class-I aminoacyl-tRNA synthetase family. IleS type 2 subfamily.</text>
</comment>
<evidence type="ECO:0000256" key="15">
    <source>
        <dbReference type="HAMAP-Rule" id="MF_02003"/>
    </source>
</evidence>
<reference evidence="21 22" key="1">
    <citation type="journal article" date="2016" name="Nat. Commun.">
        <title>Thousands of microbial genomes shed light on interconnected biogeochemical processes in an aquifer system.</title>
        <authorList>
            <person name="Anantharaman K."/>
            <person name="Brown C.T."/>
            <person name="Hug L.A."/>
            <person name="Sharon I."/>
            <person name="Castelle C.J."/>
            <person name="Probst A.J."/>
            <person name="Thomas B.C."/>
            <person name="Singh A."/>
            <person name="Wilkins M.J."/>
            <person name="Karaoz U."/>
            <person name="Brodie E.L."/>
            <person name="Williams K.H."/>
            <person name="Hubbard S.S."/>
            <person name="Banfield J.F."/>
        </authorList>
    </citation>
    <scope>NUCLEOTIDE SEQUENCE [LARGE SCALE GENOMIC DNA]</scope>
</reference>
<comment type="subunit">
    <text evidence="4 15">Monomer.</text>
</comment>
<evidence type="ECO:0000256" key="9">
    <source>
        <dbReference type="ARBA" id="ARBA00022833"/>
    </source>
</evidence>
<evidence type="ECO:0000259" key="19">
    <source>
        <dbReference type="Pfam" id="PF00133"/>
    </source>
</evidence>
<evidence type="ECO:0000256" key="4">
    <source>
        <dbReference type="ARBA" id="ARBA00011245"/>
    </source>
</evidence>
<dbReference type="SUPFAM" id="SSF47323">
    <property type="entry name" value="Anticodon-binding domain of a subclass of class I aminoacyl-tRNA synthetases"/>
    <property type="match status" value="2"/>
</dbReference>
<dbReference type="PANTHER" id="PTHR42780:SF1">
    <property type="entry name" value="ISOLEUCINE--TRNA LIGASE, CYTOPLASMIC"/>
    <property type="match status" value="1"/>
</dbReference>
<dbReference type="Gene3D" id="3.40.50.620">
    <property type="entry name" value="HUPs"/>
    <property type="match status" value="2"/>
</dbReference>
<keyword evidence="8 15" id="KW-0547">Nucleotide-binding</keyword>
<comment type="subcellular location">
    <subcellularLocation>
        <location evidence="2 15">Cytoplasm</location>
    </subcellularLocation>
</comment>
<evidence type="ECO:0000256" key="16">
    <source>
        <dbReference type="PIRSR" id="PIRSR613078-1"/>
    </source>
</evidence>
<evidence type="ECO:0000256" key="5">
    <source>
        <dbReference type="ARBA" id="ARBA00022490"/>
    </source>
</evidence>
<evidence type="ECO:0000256" key="14">
    <source>
        <dbReference type="ARBA" id="ARBA00048359"/>
    </source>
</evidence>
<dbReference type="CDD" id="cd07067">
    <property type="entry name" value="HP_PGM_like"/>
    <property type="match status" value="1"/>
</dbReference>
<keyword evidence="12 15" id="KW-0030">Aminoacyl-tRNA synthetase</keyword>
<dbReference type="EC" id="6.1.1.5" evidence="15"/>
<dbReference type="Pfam" id="PF00133">
    <property type="entry name" value="tRNA-synt_1"/>
    <property type="match status" value="2"/>
</dbReference>
<dbReference type="Pfam" id="PF00300">
    <property type="entry name" value="His_Phos_1"/>
    <property type="match status" value="1"/>
</dbReference>
<proteinExistence type="inferred from homology"/>
<dbReference type="InterPro" id="IPR033709">
    <property type="entry name" value="Anticodon_Ile_ABEc"/>
</dbReference>
<keyword evidence="5 15" id="KW-0963">Cytoplasm</keyword>
<keyword evidence="6 15" id="KW-0436">Ligase</keyword>
<feature type="short sequence motif" description="'KMSKS' region" evidence="15">
    <location>
        <begin position="802"/>
        <end position="806"/>
    </location>
</feature>
<accession>A0A1G2US66</accession>
<comment type="cofactor">
    <cofactor evidence="1 15">
        <name>Zn(2+)</name>
        <dbReference type="ChEBI" id="CHEBI:29105"/>
    </cofactor>
</comment>
<evidence type="ECO:0000256" key="18">
    <source>
        <dbReference type="SAM" id="MobiDB-lite"/>
    </source>
</evidence>
<dbReference type="InterPro" id="IPR009080">
    <property type="entry name" value="tRNAsynth_Ia_anticodon-bd"/>
</dbReference>
<dbReference type="Gene3D" id="2.170.220.10">
    <property type="match status" value="1"/>
</dbReference>
<sequence>MAEQDKNTNPQPGKSKIAEREEEILKFWQENRIFEKSLEKPAPKGEFVFYEGPPTANGKPGIHHLEARAFKDIIPRYKTMRGYHVRRKGGWDTHGLPVELQVEKELGLKSKKEIESYGIAEFNKKCRESVWEYLDVWNKFTKRIGFWLDQENPYVTYENYYIEAVWNILKKVEKRKLLYKDYKVVPWCPRCGTGLSSHELAQGYEDVKDLSITIKFKIIGEKNTYFLAWTTTPWTLPGNVALAVGKNIDYVKIKIGEEFLILAKSRLSIISGDYKVVEEMKGKNLLDLEYEPLYPYLQKNLPESEKGKLSKAFKVYNADFVTTEDGTGVVHTAVMYGQDDFVLGNEIDLPKVHMVNPDGTFKNDMDFMSGRFVKEKDEKGKPTLDVDIIEDLKKKGFYFHSEPYKHSYPFCWRCHTPLIYYARDSWYIKMSSLRNELVGENESINWVPAHIKEGRFGEWLREIKDWAISRERYWGTPLPIWQNQEGKNFVIGSIDELKKYTKKSGNKYFVMRHGEAQHNVLNSVSSVSDFPHHLTEKGKEQTTTAAKKLKSKKIDVIFCSPFLRTKETAQIVAKEIGFPEDKIEYDDRIRELGYGDFHLKSVDDFLKYEESDMHNFDAKLPNGESYQDAKNRIGDFITSIDAKYKSKNILIVAHGIFHEVFPGILEGADAKKSKYFMDTITPEIGGVYEYSFASLPHNENYELDLHKPFIDQVELEDEKRNKLTRIKEVLDVWFDSGAMPFAQDGLKSEKEIQYPADFISEAVDQTRGWFYTLHAIGVLMERGRSFKNVICLGHILDVNGKKMSKSLGNIVDPWLMIDKYGADALRMWMYTVNQPGDSKNFDEKTVDEVVKKVFNLSSNILSFYDLYKDEGVKPHDNSNHILDKWILTRLDLLIKEGAESLDTFEVFEAARAIRDFVGDFSTWYIRRSRDRFKSEDIKDKNNALATTHFVLLELAKYMAPFMPFFAEHIYLKLKSENDPGSVHLCDWPKILRSDEKILNNMEETRKIVSLALKKRMIAGIKVRQPLRSLKIKSERLKSGKEYFELIKDEVNVKEILFDQNMEGEVELDTEVTPELQKEGNARDFIRAIQELRKNKNLTPSDIIEILIETDETGKGFLDSVSKEIKKPTNVSDFVFQENNGEILKIDGMVFKISIK</sequence>
<keyword evidence="7 15" id="KW-0479">Metal-binding</keyword>
<feature type="binding site" evidence="17">
    <location>
        <begin position="591"/>
        <end position="594"/>
    </location>
    <ligand>
        <name>substrate</name>
    </ligand>
</feature>
<comment type="caution">
    <text evidence="21">The sequence shown here is derived from an EMBL/GenBank/DDBJ whole genome shotgun (WGS) entry which is preliminary data.</text>
</comment>
<dbReference type="Gene3D" id="3.90.740.10">
    <property type="entry name" value="Valyl/Leucyl/Isoleucyl-tRNA synthetase, editing domain"/>
    <property type="match status" value="1"/>
</dbReference>
<dbReference type="Pfam" id="PF08264">
    <property type="entry name" value="Anticodon_1"/>
    <property type="match status" value="1"/>
</dbReference>
<dbReference type="InterPro" id="IPR002301">
    <property type="entry name" value="Ile-tRNA-ligase"/>
</dbReference>
<dbReference type="InterPro" id="IPR023586">
    <property type="entry name" value="Ile-tRNA-ligase_type2"/>
</dbReference>
<dbReference type="InterPro" id="IPR013155">
    <property type="entry name" value="M/V/L/I-tRNA-synth_anticd-bd"/>
</dbReference>
<keyword evidence="10 15" id="KW-0067">ATP-binding</keyword>
<comment type="catalytic activity">
    <reaction evidence="14 15">
        <text>tRNA(Ile) + L-isoleucine + ATP = L-isoleucyl-tRNA(Ile) + AMP + diphosphate</text>
        <dbReference type="Rhea" id="RHEA:11060"/>
        <dbReference type="Rhea" id="RHEA-COMP:9666"/>
        <dbReference type="Rhea" id="RHEA-COMP:9695"/>
        <dbReference type="ChEBI" id="CHEBI:30616"/>
        <dbReference type="ChEBI" id="CHEBI:33019"/>
        <dbReference type="ChEBI" id="CHEBI:58045"/>
        <dbReference type="ChEBI" id="CHEBI:78442"/>
        <dbReference type="ChEBI" id="CHEBI:78528"/>
        <dbReference type="ChEBI" id="CHEBI:456215"/>
        <dbReference type="EC" id="6.1.1.5"/>
    </reaction>
</comment>
<evidence type="ECO:0000256" key="17">
    <source>
        <dbReference type="PIRSR" id="PIRSR613078-2"/>
    </source>
</evidence>
<protein>
    <recommendedName>
        <fullName evidence="15">Isoleucine--tRNA ligase</fullName>
        <ecNumber evidence="15">6.1.1.5</ecNumber>
    </recommendedName>
    <alternativeName>
        <fullName evidence="15">Isoleucyl-tRNA synthetase</fullName>
        <shortName evidence="15">IleRS</shortName>
    </alternativeName>
</protein>
<evidence type="ECO:0000256" key="11">
    <source>
        <dbReference type="ARBA" id="ARBA00022917"/>
    </source>
</evidence>
<dbReference type="InterPro" id="IPR013078">
    <property type="entry name" value="His_Pase_superF_clade-1"/>
</dbReference>
<evidence type="ECO:0000256" key="1">
    <source>
        <dbReference type="ARBA" id="ARBA00001947"/>
    </source>
</evidence>
<feature type="region of interest" description="Disordered" evidence="18">
    <location>
        <begin position="1"/>
        <end position="20"/>
    </location>
</feature>
<dbReference type="HAMAP" id="MF_02003">
    <property type="entry name" value="Ile_tRNA_synth_type2"/>
    <property type="match status" value="1"/>
</dbReference>
<dbReference type="GO" id="GO:0005524">
    <property type="term" value="F:ATP binding"/>
    <property type="evidence" value="ECO:0007669"/>
    <property type="project" value="UniProtKB-UniRule"/>
</dbReference>
<evidence type="ECO:0000313" key="22">
    <source>
        <dbReference type="Proteomes" id="UP000177276"/>
    </source>
</evidence>
<dbReference type="PRINTS" id="PR00984">
    <property type="entry name" value="TRNASYNTHILE"/>
</dbReference>
<feature type="domain" description="Aminoacyl-tRNA synthetase class Ia" evidence="19">
    <location>
        <begin position="24"/>
        <end position="503"/>
    </location>
</feature>
<dbReference type="GO" id="GO:0000049">
    <property type="term" value="F:tRNA binding"/>
    <property type="evidence" value="ECO:0007669"/>
    <property type="project" value="InterPro"/>
</dbReference>
<evidence type="ECO:0000256" key="6">
    <source>
        <dbReference type="ARBA" id="ARBA00022598"/>
    </source>
</evidence>
<dbReference type="SUPFAM" id="SSF50677">
    <property type="entry name" value="ValRS/IleRS/LeuRS editing domain"/>
    <property type="match status" value="1"/>
</dbReference>
<feature type="binding site" evidence="17">
    <location>
        <begin position="512"/>
        <end position="519"/>
    </location>
    <ligand>
        <name>substrate</name>
    </ligand>
</feature>
<evidence type="ECO:0000256" key="2">
    <source>
        <dbReference type="ARBA" id="ARBA00004496"/>
    </source>
</evidence>
<dbReference type="InterPro" id="IPR014729">
    <property type="entry name" value="Rossmann-like_a/b/a_fold"/>
</dbReference>
<evidence type="ECO:0000259" key="20">
    <source>
        <dbReference type="Pfam" id="PF08264"/>
    </source>
</evidence>
<feature type="domain" description="Methionyl/Valyl/Leucyl/Isoleucyl-tRNA synthetase anticodon-binding" evidence="20">
    <location>
        <begin position="883"/>
        <end position="1027"/>
    </location>
</feature>
<dbReference type="PANTHER" id="PTHR42780">
    <property type="entry name" value="SOLEUCYL-TRNA SYNTHETASE"/>
    <property type="match status" value="1"/>
</dbReference>
<dbReference type="Gene3D" id="1.10.730.10">
    <property type="entry name" value="Isoleucyl-tRNA Synthetase, Domain 1"/>
    <property type="match status" value="1"/>
</dbReference>
<evidence type="ECO:0000256" key="7">
    <source>
        <dbReference type="ARBA" id="ARBA00022723"/>
    </source>
</evidence>
<dbReference type="Pfam" id="PF19302">
    <property type="entry name" value="DUF5915"/>
    <property type="match status" value="1"/>
</dbReference>
<dbReference type="Gene3D" id="3.40.50.1240">
    <property type="entry name" value="Phosphoglycerate mutase-like"/>
    <property type="match status" value="1"/>
</dbReference>
<dbReference type="EMBL" id="MHWS01000013">
    <property type="protein sequence ID" value="OHB12243.1"/>
    <property type="molecule type" value="Genomic_DNA"/>
</dbReference>
<dbReference type="InterPro" id="IPR029033">
    <property type="entry name" value="His_PPase_superfam"/>
</dbReference>
<dbReference type="AlphaFoldDB" id="A0A1G2US66"/>
<evidence type="ECO:0000256" key="8">
    <source>
        <dbReference type="ARBA" id="ARBA00022741"/>
    </source>
</evidence>
<feature type="active site" description="Proton donor/acceptor" evidence="16">
    <location>
        <position position="591"/>
    </location>
</feature>
<comment type="domain">
    <text evidence="15">IleRS has two distinct active sites: one for aminoacylation and one for editing. The misactivated valine is translocated from the active site to the editing site, which sterically excludes the correctly activated isoleucine. The single editing site contains two valyl binding pockets, one specific for each substrate (Val-AMP or Val-tRNA(Ile)).</text>
</comment>
<evidence type="ECO:0000256" key="3">
    <source>
        <dbReference type="ARBA" id="ARBA00007078"/>
    </source>
</evidence>
<feature type="binding site" evidence="17">
    <location>
        <position position="564"/>
    </location>
    <ligand>
        <name>substrate</name>
    </ligand>
</feature>
<dbReference type="FunFam" id="3.40.50.620:FF:000063">
    <property type="entry name" value="Isoleucine--tRNA ligase"/>
    <property type="match status" value="1"/>
</dbReference>
<dbReference type="InterPro" id="IPR002300">
    <property type="entry name" value="aa-tRNA-synth_Ia"/>
</dbReference>
<keyword evidence="11 15" id="KW-0648">Protein biosynthesis</keyword>
<gene>
    <name evidence="15" type="primary">ileS</name>
    <name evidence="21" type="ORF">A3G46_01315</name>
</gene>
<evidence type="ECO:0000256" key="12">
    <source>
        <dbReference type="ARBA" id="ARBA00023146"/>
    </source>
</evidence>
<dbReference type="Proteomes" id="UP000177276">
    <property type="component" value="Unassembled WGS sequence"/>
</dbReference>
<dbReference type="GO" id="GO:0006428">
    <property type="term" value="P:isoleucyl-tRNA aminoacylation"/>
    <property type="evidence" value="ECO:0007669"/>
    <property type="project" value="UniProtKB-UniRule"/>
</dbReference>
<organism evidence="21 22">
    <name type="scientific">Candidatus Zambryskibacteria bacterium RIFCSPLOWO2_12_FULL_39_16</name>
    <dbReference type="NCBI Taxonomy" id="1802775"/>
    <lineage>
        <taxon>Bacteria</taxon>
        <taxon>Candidatus Zambryskiibacteriota</taxon>
    </lineage>
</organism>